<proteinExistence type="predicted"/>
<keyword evidence="1" id="KW-0472">Membrane</keyword>
<organism evidence="2 3">
    <name type="scientific">Adonisia turfae CCMR0081</name>
    <dbReference type="NCBI Taxonomy" id="2292702"/>
    <lineage>
        <taxon>Bacteria</taxon>
        <taxon>Bacillati</taxon>
        <taxon>Cyanobacteriota</taxon>
        <taxon>Adonisia</taxon>
        <taxon>Adonisia turfae</taxon>
    </lineage>
</organism>
<evidence type="ECO:0000313" key="3">
    <source>
        <dbReference type="Proteomes" id="UP000481033"/>
    </source>
</evidence>
<reference evidence="2 3" key="1">
    <citation type="journal article" date="2020" name="Microb. Ecol.">
        <title>Ecogenomics of the Marine Benthic Filamentous Cyanobacterium Adonisia.</title>
        <authorList>
            <person name="Walter J.M."/>
            <person name="Coutinho F.H."/>
            <person name="Leomil L."/>
            <person name="Hargreaves P.I."/>
            <person name="Campeao M.E."/>
            <person name="Vieira V.V."/>
            <person name="Silva B.S."/>
            <person name="Fistarol G.O."/>
            <person name="Salomon P.S."/>
            <person name="Sawabe T."/>
            <person name="Mino S."/>
            <person name="Hosokawa M."/>
            <person name="Miyashita H."/>
            <person name="Maruyama F."/>
            <person name="van Verk M.C."/>
            <person name="Dutilh B.E."/>
            <person name="Thompson C.C."/>
            <person name="Thompson F.L."/>
        </authorList>
    </citation>
    <scope>NUCLEOTIDE SEQUENCE [LARGE SCALE GENOMIC DNA]</scope>
    <source>
        <strain evidence="2 3">CCMR0081</strain>
    </source>
</reference>
<dbReference type="RefSeq" id="WP_163696968.1">
    <property type="nucleotide sequence ID" value="NZ_QXHD01000004.1"/>
</dbReference>
<comment type="caution">
    <text evidence="2">The sequence shown here is derived from an EMBL/GenBank/DDBJ whole genome shotgun (WGS) entry which is preliminary data.</text>
</comment>
<name>A0A6M0RG75_9CYAN</name>
<sequence length="121" mass="13526">MSGGISLWLEGIVTGAILTPTETAVLWGLHHPYWLVAIAISLIILLQFGLSLAGQLLRRLLKWLGRSPFFLGRWLITKTTAGESAQEQHVATILQRLNSLQEEQAILLAELKKQLPNKEEF</sequence>
<feature type="transmembrane region" description="Helical" evidence="1">
    <location>
        <begin position="33"/>
        <end position="57"/>
    </location>
</feature>
<keyword evidence="1" id="KW-0812">Transmembrane</keyword>
<gene>
    <name evidence="2" type="ORF">DXZ20_05840</name>
</gene>
<accession>A0A6M0RG75</accession>
<protein>
    <submittedName>
        <fullName evidence="2">Uncharacterized protein</fullName>
    </submittedName>
</protein>
<keyword evidence="3" id="KW-1185">Reference proteome</keyword>
<dbReference type="Proteomes" id="UP000481033">
    <property type="component" value="Unassembled WGS sequence"/>
</dbReference>
<keyword evidence="1" id="KW-1133">Transmembrane helix</keyword>
<dbReference type="AlphaFoldDB" id="A0A6M0RG75"/>
<evidence type="ECO:0000256" key="1">
    <source>
        <dbReference type="SAM" id="Phobius"/>
    </source>
</evidence>
<dbReference type="EMBL" id="QXHD01000004">
    <property type="protein sequence ID" value="NEZ55205.1"/>
    <property type="molecule type" value="Genomic_DNA"/>
</dbReference>
<evidence type="ECO:0000313" key="2">
    <source>
        <dbReference type="EMBL" id="NEZ55205.1"/>
    </source>
</evidence>
<feature type="transmembrane region" description="Helical" evidence="1">
    <location>
        <begin position="7"/>
        <end position="27"/>
    </location>
</feature>